<reference evidence="8 9" key="1">
    <citation type="journal article" date="2017" name="Elife">
        <title>Extensive horizontal gene transfer in cheese-associated bacteria.</title>
        <authorList>
            <person name="Bonham K.S."/>
            <person name="Wolfe B.E."/>
            <person name="Dutton R.J."/>
        </authorList>
    </citation>
    <scope>NUCLEOTIDE SEQUENCE [LARGE SCALE GENOMIC DNA]</scope>
    <source>
        <strain evidence="7 9">738_8</strain>
        <strain evidence="6 8">900_6</strain>
        <strain evidence="5 10">JB5</strain>
    </source>
</reference>
<dbReference type="InterPro" id="IPR041413">
    <property type="entry name" value="MLTR_LBD"/>
</dbReference>
<evidence type="ECO:0000313" key="11">
    <source>
        <dbReference type="Proteomes" id="UP000282731"/>
    </source>
</evidence>
<evidence type="ECO:0000313" key="9">
    <source>
        <dbReference type="Proteomes" id="UP000217881"/>
    </source>
</evidence>
<dbReference type="EMBL" id="CP025330">
    <property type="protein sequence ID" value="AZT94781.1"/>
    <property type="molecule type" value="Genomic_DNA"/>
</dbReference>
<evidence type="ECO:0000313" key="3">
    <source>
        <dbReference type="EMBL" id="AZT94781.1"/>
    </source>
</evidence>
<dbReference type="EMBL" id="CP025334">
    <property type="protein sequence ID" value="AZT99255.1"/>
    <property type="molecule type" value="Genomic_DNA"/>
</dbReference>
<dbReference type="GeneID" id="60907619"/>
<evidence type="ECO:0000313" key="4">
    <source>
        <dbReference type="EMBL" id="AZT99255.1"/>
    </source>
</evidence>
<dbReference type="PROSITE" id="PS50943">
    <property type="entry name" value="HTH_CROC1"/>
    <property type="match status" value="1"/>
</dbReference>
<dbReference type="EMBL" id="NRHA01000011">
    <property type="protein sequence ID" value="PCC54074.1"/>
    <property type="molecule type" value="Genomic_DNA"/>
</dbReference>
<feature type="domain" description="HTH cro/C1-type" evidence="2">
    <location>
        <begin position="35"/>
        <end position="82"/>
    </location>
</feature>
<accession>A0A2A3X874</accession>
<dbReference type="EMBL" id="NRGO01000004">
    <property type="protein sequence ID" value="PCC51727.1"/>
    <property type="molecule type" value="Genomic_DNA"/>
</dbReference>
<dbReference type="Pfam" id="PF13560">
    <property type="entry name" value="HTH_31"/>
    <property type="match status" value="1"/>
</dbReference>
<dbReference type="Gene3D" id="3.30.450.180">
    <property type="match status" value="1"/>
</dbReference>
<evidence type="ECO:0000313" key="6">
    <source>
        <dbReference type="EMBL" id="PCC51727.1"/>
    </source>
</evidence>
<dbReference type="EMBL" id="NRGX01000001">
    <property type="protein sequence ID" value="PCC20394.1"/>
    <property type="molecule type" value="Genomic_DNA"/>
</dbReference>
<gene>
    <name evidence="7" type="ORF">CIK59_08655</name>
    <name evidence="6" type="ORF">CIK62_03025</name>
    <name evidence="5" type="ORF">CIK79_05345</name>
    <name evidence="3" type="ORF">CXR23_17900</name>
    <name evidence="4" type="ORF">CXR27_17125</name>
</gene>
<dbReference type="Proteomes" id="UP000217881">
    <property type="component" value="Unassembled WGS sequence"/>
</dbReference>
<feature type="region of interest" description="Disordered" evidence="1">
    <location>
        <begin position="15"/>
        <end position="34"/>
    </location>
</feature>
<reference evidence="11 12" key="2">
    <citation type="submission" date="2017-12" db="EMBL/GenBank/DDBJ databases">
        <authorList>
            <person name="Levesque S."/>
        </authorList>
    </citation>
    <scope>NUCLEOTIDE SEQUENCE [LARGE SCALE GENOMIC DNA]</scope>
    <source>
        <strain evidence="3 12">SMQ-1417</strain>
        <strain evidence="4 11">SMQ-1420</strain>
    </source>
</reference>
<name>A0A2A3X874_BREAU</name>
<dbReference type="RefSeq" id="WP_096146418.1">
    <property type="nucleotide sequence ID" value="NZ_CP025330.1"/>
</dbReference>
<dbReference type="Proteomes" id="UP000217720">
    <property type="component" value="Unassembled WGS sequence"/>
</dbReference>
<evidence type="ECO:0000313" key="8">
    <source>
        <dbReference type="Proteomes" id="UP000217720"/>
    </source>
</evidence>
<dbReference type="Gene3D" id="1.10.260.40">
    <property type="entry name" value="lambda repressor-like DNA-binding domains"/>
    <property type="match status" value="1"/>
</dbReference>
<evidence type="ECO:0000313" key="5">
    <source>
        <dbReference type="EMBL" id="PCC20394.1"/>
    </source>
</evidence>
<dbReference type="Pfam" id="PF17765">
    <property type="entry name" value="MLTR_LBD"/>
    <property type="match status" value="1"/>
</dbReference>
<dbReference type="AlphaFoldDB" id="A0A2A3X874"/>
<dbReference type="InterPro" id="IPR010982">
    <property type="entry name" value="Lambda_DNA-bd_dom_sf"/>
</dbReference>
<proteinExistence type="predicted"/>
<evidence type="ECO:0000256" key="1">
    <source>
        <dbReference type="SAM" id="MobiDB-lite"/>
    </source>
</evidence>
<evidence type="ECO:0000313" key="10">
    <source>
        <dbReference type="Proteomes" id="UP000218377"/>
    </source>
</evidence>
<dbReference type="PANTHER" id="PTHR35010:SF2">
    <property type="entry name" value="BLL4672 PROTEIN"/>
    <property type="match status" value="1"/>
</dbReference>
<evidence type="ECO:0000259" key="2">
    <source>
        <dbReference type="PROSITE" id="PS50943"/>
    </source>
</evidence>
<dbReference type="GO" id="GO:0003677">
    <property type="term" value="F:DNA binding"/>
    <property type="evidence" value="ECO:0007669"/>
    <property type="project" value="InterPro"/>
</dbReference>
<evidence type="ECO:0000313" key="12">
    <source>
        <dbReference type="Proteomes" id="UP000283000"/>
    </source>
</evidence>
<sequence length="279" mass="31183">MTDRSGFADFIRRRREQLRPEDVGTGHTHRRRTPGLRREEVAMLAGVSVDYYARLEQGRGSTPSIGVVSAVARALQCDRDQRDHMLHLAGHPVPPRSSDGHVRPGLIAVANRLVDLPAVIVTDLGEIVWENSLGRILLDGLAGEPGRGRNLIWEWFADPDTRAMPPEHWDRISAAHVSDLRATYARRSGEAHVRKFVQDLIAVSDEFKELWERHDVAVHHSDTKVFVHPEVGLLELRCEVLLTPDDDISLLVFFPMEGTNAAEQLQLLGVVGSQKISSD</sequence>
<dbReference type="InterPro" id="IPR001387">
    <property type="entry name" value="Cro/C1-type_HTH"/>
</dbReference>
<organism evidence="5 10">
    <name type="scientific">Brevibacterium aurantiacum</name>
    <dbReference type="NCBI Taxonomy" id="273384"/>
    <lineage>
        <taxon>Bacteria</taxon>
        <taxon>Bacillati</taxon>
        <taxon>Actinomycetota</taxon>
        <taxon>Actinomycetes</taxon>
        <taxon>Micrococcales</taxon>
        <taxon>Brevibacteriaceae</taxon>
        <taxon>Brevibacterium</taxon>
    </lineage>
</organism>
<dbReference type="CDD" id="cd00093">
    <property type="entry name" value="HTH_XRE"/>
    <property type="match status" value="1"/>
</dbReference>
<dbReference type="SMART" id="SM00530">
    <property type="entry name" value="HTH_XRE"/>
    <property type="match status" value="1"/>
</dbReference>
<reference evidence="11 12" key="3">
    <citation type="submission" date="2019-01" db="EMBL/GenBank/DDBJ databases">
        <title>Comparative genomic analysis of Brevibacterium aurantiacum sheds light on its evolution and its adaptation to smear-ripened cheeses.</title>
        <authorList>
            <person name="Moineau S."/>
        </authorList>
    </citation>
    <scope>NUCLEOTIDE SEQUENCE [LARGE SCALE GENOMIC DNA]</scope>
    <source>
        <strain evidence="3 12">SMQ-1417</strain>
        <strain evidence="4 11">SMQ-1420</strain>
    </source>
</reference>
<dbReference type="SUPFAM" id="SSF47413">
    <property type="entry name" value="lambda repressor-like DNA-binding domains"/>
    <property type="match status" value="1"/>
</dbReference>
<dbReference type="Proteomes" id="UP000282731">
    <property type="component" value="Chromosome"/>
</dbReference>
<dbReference type="Proteomes" id="UP000218377">
    <property type="component" value="Unassembled WGS sequence"/>
</dbReference>
<evidence type="ECO:0000313" key="7">
    <source>
        <dbReference type="EMBL" id="PCC54074.1"/>
    </source>
</evidence>
<protein>
    <submittedName>
        <fullName evidence="3 5">Transcriptional regulator</fullName>
    </submittedName>
</protein>
<dbReference type="PANTHER" id="PTHR35010">
    <property type="entry name" value="BLL4672 PROTEIN-RELATED"/>
    <property type="match status" value="1"/>
</dbReference>
<dbReference type="Proteomes" id="UP000283000">
    <property type="component" value="Chromosome"/>
</dbReference>